<evidence type="ECO:0000259" key="7">
    <source>
        <dbReference type="PROSITE" id="PS50871"/>
    </source>
</evidence>
<feature type="domain" description="Ig-like" evidence="6">
    <location>
        <begin position="133"/>
        <end position="214"/>
    </location>
</feature>
<dbReference type="EMBL" id="JBAMIC010000024">
    <property type="protein sequence ID" value="KAK7090120.1"/>
    <property type="molecule type" value="Genomic_DNA"/>
</dbReference>
<evidence type="ECO:0000256" key="2">
    <source>
        <dbReference type="ARBA" id="ARBA00022525"/>
    </source>
</evidence>
<accession>A0AAN9ANF6</accession>
<dbReference type="InterPro" id="IPR008983">
    <property type="entry name" value="Tumour_necrosis_fac-like_dom"/>
</dbReference>
<name>A0AAN9ANF6_9CAEN</name>
<evidence type="ECO:0000256" key="3">
    <source>
        <dbReference type="ARBA" id="ARBA00022729"/>
    </source>
</evidence>
<proteinExistence type="predicted"/>
<dbReference type="SUPFAM" id="SSF49842">
    <property type="entry name" value="TNF-like"/>
    <property type="match status" value="1"/>
</dbReference>
<dbReference type="PANTHER" id="PTHR22923">
    <property type="entry name" value="CEREBELLIN-RELATED"/>
    <property type="match status" value="1"/>
</dbReference>
<dbReference type="InterPro" id="IPR001073">
    <property type="entry name" value="C1q_dom"/>
</dbReference>
<keyword evidence="4" id="KW-0175">Coiled coil</keyword>
<evidence type="ECO:0000313" key="9">
    <source>
        <dbReference type="Proteomes" id="UP001374579"/>
    </source>
</evidence>
<dbReference type="AlphaFoldDB" id="A0AAN9ANF6"/>
<evidence type="ECO:0000259" key="6">
    <source>
        <dbReference type="PROSITE" id="PS50835"/>
    </source>
</evidence>
<feature type="chain" id="PRO_5043022910" evidence="5">
    <location>
        <begin position="16"/>
        <end position="451"/>
    </location>
</feature>
<dbReference type="Proteomes" id="UP001374579">
    <property type="component" value="Unassembled WGS sequence"/>
</dbReference>
<sequence>MIWVLLTTLLSLTTALQWTDSLTNNTVMTVCSASDIHLPWNFTLSPDERIEDIKWIYWAEDGSEGLIAIFAANFFNPVPAFSGRAQWTGQGGIVVSQAAVAESGNYTVMVSTGDATHPLVTFSKTIYVHVADPPTAQSGELHVLQEPDAVLDNETRQWRVELTCGVLTSPGHPAVHVVWTTPAGHTLQSSSEHNGTFRLLLPNPPSGGNYTCTLPTLSPATRCLPPLSLLLEGATVIVDQVKVSFTLLEARQRETEARLEVKLRESESKQQHMLTLMSTENARLQAELDSVKNENNQQNSYISAFQNTTESLKARLDAASTRVSFHARLPSTLDNFHGRLHPFNIITNEGDALNGTTGIFTTPRNGTYFFVASSSSDSADTLVFMYLMKEGTRVAFAYARQYSSYTAAATCHATLHLTVGERVWVESAYSNTYYYYESTSFTGFLLGADDW</sequence>
<keyword evidence="3 5" id="KW-0732">Signal</keyword>
<dbReference type="Gene3D" id="2.60.120.40">
    <property type="match status" value="1"/>
</dbReference>
<evidence type="ECO:0000313" key="8">
    <source>
        <dbReference type="EMBL" id="KAK7090120.1"/>
    </source>
</evidence>
<keyword evidence="9" id="KW-1185">Reference proteome</keyword>
<feature type="coiled-coil region" evidence="4">
    <location>
        <begin position="274"/>
        <end position="301"/>
    </location>
</feature>
<gene>
    <name evidence="8" type="ORF">V1264_009962</name>
</gene>
<organism evidence="8 9">
    <name type="scientific">Littorina saxatilis</name>
    <dbReference type="NCBI Taxonomy" id="31220"/>
    <lineage>
        <taxon>Eukaryota</taxon>
        <taxon>Metazoa</taxon>
        <taxon>Spiralia</taxon>
        <taxon>Lophotrochozoa</taxon>
        <taxon>Mollusca</taxon>
        <taxon>Gastropoda</taxon>
        <taxon>Caenogastropoda</taxon>
        <taxon>Littorinimorpha</taxon>
        <taxon>Littorinoidea</taxon>
        <taxon>Littorinidae</taxon>
        <taxon>Littorina</taxon>
    </lineage>
</organism>
<dbReference type="InterPro" id="IPR007110">
    <property type="entry name" value="Ig-like_dom"/>
</dbReference>
<dbReference type="Pfam" id="PF00386">
    <property type="entry name" value="C1q"/>
    <property type="match status" value="1"/>
</dbReference>
<protein>
    <submittedName>
        <fullName evidence="8">Uncharacterized protein</fullName>
    </submittedName>
</protein>
<dbReference type="InterPro" id="IPR013783">
    <property type="entry name" value="Ig-like_fold"/>
</dbReference>
<evidence type="ECO:0000256" key="1">
    <source>
        <dbReference type="ARBA" id="ARBA00004613"/>
    </source>
</evidence>
<keyword evidence="2" id="KW-0964">Secreted</keyword>
<evidence type="ECO:0000256" key="4">
    <source>
        <dbReference type="SAM" id="Coils"/>
    </source>
</evidence>
<reference evidence="8 9" key="1">
    <citation type="submission" date="2024-02" db="EMBL/GenBank/DDBJ databases">
        <title>Chromosome-scale genome assembly of the rough periwinkle Littorina saxatilis.</title>
        <authorList>
            <person name="De Jode A."/>
            <person name="Faria R."/>
            <person name="Formenti G."/>
            <person name="Sims Y."/>
            <person name="Smith T.P."/>
            <person name="Tracey A."/>
            <person name="Wood J.M.D."/>
            <person name="Zagrodzka Z.B."/>
            <person name="Johannesson K."/>
            <person name="Butlin R.K."/>
            <person name="Leder E.H."/>
        </authorList>
    </citation>
    <scope>NUCLEOTIDE SEQUENCE [LARGE SCALE GENOMIC DNA]</scope>
    <source>
        <strain evidence="8">Snail1</strain>
        <tissue evidence="8">Muscle</tissue>
    </source>
</reference>
<comment type="subcellular location">
    <subcellularLocation>
        <location evidence="1">Secreted</location>
    </subcellularLocation>
</comment>
<dbReference type="PROSITE" id="PS50835">
    <property type="entry name" value="IG_LIKE"/>
    <property type="match status" value="1"/>
</dbReference>
<comment type="caution">
    <text evidence="8">The sequence shown here is derived from an EMBL/GenBank/DDBJ whole genome shotgun (WGS) entry which is preliminary data.</text>
</comment>
<dbReference type="Gene3D" id="2.60.40.10">
    <property type="entry name" value="Immunoglobulins"/>
    <property type="match status" value="1"/>
</dbReference>
<evidence type="ECO:0000256" key="5">
    <source>
        <dbReference type="SAM" id="SignalP"/>
    </source>
</evidence>
<feature type="domain" description="C1q" evidence="7">
    <location>
        <begin position="318"/>
        <end position="451"/>
    </location>
</feature>
<dbReference type="SMART" id="SM00110">
    <property type="entry name" value="C1Q"/>
    <property type="match status" value="1"/>
</dbReference>
<dbReference type="PROSITE" id="PS50871">
    <property type="entry name" value="C1Q"/>
    <property type="match status" value="1"/>
</dbReference>
<feature type="signal peptide" evidence="5">
    <location>
        <begin position="1"/>
        <end position="15"/>
    </location>
</feature>
<dbReference type="GO" id="GO:0005615">
    <property type="term" value="C:extracellular space"/>
    <property type="evidence" value="ECO:0007669"/>
    <property type="project" value="TreeGrafter"/>
</dbReference>
<dbReference type="PANTHER" id="PTHR22923:SF62">
    <property type="entry name" value="CVP18"/>
    <property type="match status" value="1"/>
</dbReference>
<dbReference type="InterPro" id="IPR050822">
    <property type="entry name" value="Cerebellin_Synaptic_Org"/>
</dbReference>